<feature type="compositionally biased region" description="Basic and acidic residues" evidence="1">
    <location>
        <begin position="18"/>
        <end position="57"/>
    </location>
</feature>
<evidence type="ECO:0000256" key="1">
    <source>
        <dbReference type="SAM" id="MobiDB-lite"/>
    </source>
</evidence>
<sequence>MTQCPCLNRQLPDRSRCRIDAGERCPPDDTENERQKYPEPNHKQRLKKREEDYEPARHATGPR</sequence>
<proteinExistence type="predicted"/>
<dbReference type="AlphaFoldDB" id="A0A6J6BLM6"/>
<name>A0A6J6BLM6_9ZZZZ</name>
<protein>
    <submittedName>
        <fullName evidence="2">Unannotated protein</fullName>
    </submittedName>
</protein>
<accession>A0A6J6BLM6</accession>
<gene>
    <name evidence="2" type="ORF">UFOPK1413_00675</name>
</gene>
<organism evidence="2">
    <name type="scientific">freshwater metagenome</name>
    <dbReference type="NCBI Taxonomy" id="449393"/>
    <lineage>
        <taxon>unclassified sequences</taxon>
        <taxon>metagenomes</taxon>
        <taxon>ecological metagenomes</taxon>
    </lineage>
</organism>
<reference evidence="2" key="1">
    <citation type="submission" date="2020-05" db="EMBL/GenBank/DDBJ databases">
        <authorList>
            <person name="Chiriac C."/>
            <person name="Salcher M."/>
            <person name="Ghai R."/>
            <person name="Kavagutti S V."/>
        </authorList>
    </citation>
    <scope>NUCLEOTIDE SEQUENCE</scope>
</reference>
<feature type="region of interest" description="Disordered" evidence="1">
    <location>
        <begin position="18"/>
        <end position="63"/>
    </location>
</feature>
<evidence type="ECO:0000313" key="2">
    <source>
        <dbReference type="EMBL" id="CAB4539866.1"/>
    </source>
</evidence>
<dbReference type="EMBL" id="CAEZSG010000096">
    <property type="protein sequence ID" value="CAB4539866.1"/>
    <property type="molecule type" value="Genomic_DNA"/>
</dbReference>